<dbReference type="GO" id="GO:0006281">
    <property type="term" value="P:DNA repair"/>
    <property type="evidence" value="ECO:0007669"/>
    <property type="project" value="UniProtKB-UniRule"/>
</dbReference>
<feature type="domain" description="MMS19 C-terminal" evidence="6">
    <location>
        <begin position="588"/>
        <end position="1061"/>
    </location>
</feature>
<comment type="caution">
    <text evidence="8">The sequence shown here is derived from an EMBL/GenBank/DDBJ whole genome shotgun (WGS) entry which is preliminary data.</text>
</comment>
<protein>
    <recommendedName>
        <fullName evidence="5">MMS19 nucleotide excision repair protein</fullName>
    </recommendedName>
</protein>
<dbReference type="SUPFAM" id="SSF48371">
    <property type="entry name" value="ARM repeat"/>
    <property type="match status" value="1"/>
</dbReference>
<dbReference type="Proteomes" id="UP000258309">
    <property type="component" value="Unassembled WGS sequence"/>
</dbReference>
<dbReference type="AlphaFoldDB" id="A0A3E2HMT7"/>
<evidence type="ECO:0000313" key="9">
    <source>
        <dbReference type="Proteomes" id="UP000258309"/>
    </source>
</evidence>
<comment type="subcellular location">
    <subcellularLocation>
        <location evidence="1 5">Nucleus</location>
    </subcellularLocation>
</comment>
<evidence type="ECO:0000256" key="4">
    <source>
        <dbReference type="ARBA" id="ARBA00023242"/>
    </source>
</evidence>
<keyword evidence="4 5" id="KW-0539">Nucleus</keyword>
<keyword evidence="9" id="KW-1185">Reference proteome</keyword>
<dbReference type="EMBL" id="NCSJ02000022">
    <property type="protein sequence ID" value="RFU34361.1"/>
    <property type="molecule type" value="Genomic_DNA"/>
</dbReference>
<comment type="function">
    <text evidence="5">Key component of the cytosolic iron-sulfur protein assembly (CIA) complex, a multiprotein complex that mediates the incorporation of iron-sulfur cluster into apoproteins specifically involved in DNA metabolism and genomic integrity. In the CIA complex, MMS19 acts as an adapter between early-acting CIA components and a subset of cellular target iron-sulfur proteins.</text>
</comment>
<accession>A0A3E2HMT7</accession>
<dbReference type="InterPro" id="IPR016024">
    <property type="entry name" value="ARM-type_fold"/>
</dbReference>
<dbReference type="InterPro" id="IPR029240">
    <property type="entry name" value="MMS19_N"/>
</dbReference>
<dbReference type="PANTHER" id="PTHR12891">
    <property type="entry name" value="DNA REPAIR/TRANSCRIPTION PROTEIN MET18/MMS19"/>
    <property type="match status" value="1"/>
</dbReference>
<evidence type="ECO:0000313" key="8">
    <source>
        <dbReference type="EMBL" id="RFU34361.1"/>
    </source>
</evidence>
<keyword evidence="5" id="KW-0234">DNA repair</keyword>
<evidence type="ECO:0000256" key="1">
    <source>
        <dbReference type="ARBA" id="ARBA00004123"/>
    </source>
</evidence>
<name>A0A3E2HMT7_SCYLI</name>
<dbReference type="InterPro" id="IPR024687">
    <property type="entry name" value="MMS19_C"/>
</dbReference>
<dbReference type="InterPro" id="IPR039920">
    <property type="entry name" value="MMS19"/>
</dbReference>
<keyword evidence="3" id="KW-0677">Repeat</keyword>
<keyword evidence="5" id="KW-0227">DNA damage</keyword>
<organism evidence="8 9">
    <name type="scientific">Scytalidium lignicola</name>
    <name type="common">Hyphomycete</name>
    <dbReference type="NCBI Taxonomy" id="5539"/>
    <lineage>
        <taxon>Eukaryota</taxon>
        <taxon>Fungi</taxon>
        <taxon>Dikarya</taxon>
        <taxon>Ascomycota</taxon>
        <taxon>Pezizomycotina</taxon>
        <taxon>Leotiomycetes</taxon>
        <taxon>Leotiomycetes incertae sedis</taxon>
        <taxon>Scytalidium</taxon>
    </lineage>
</organism>
<sequence length="1111" mass="125741">MTEERTVAQWMAATSIEDKERITNILAQYVDQGALAPQTILRDLQQYISEDASLTDVAKVHLLVEYFCNRLHNTDEVLSYRAGIKEVLTSLSALANMDNKFLKSDSTTIVKAMFAIANRNTLREQKAATRLVLFQLLHMLFKKHKSTLLSDIGRNEYVRGLVSIAEFEKDPSCLNILFQMYVDLGPDLSHESAKSIWESYIRYFPLKMGGTARDESKPSIEQLKLLLLQCFVSSDLYAEWTFPRLIEQLDVDQDLTANVKMDVLETMATCASTYSPQVMQQWSVKVYDALKFEVMNGTNEDFIQGALNVFRNMTKTAQKLLQDWNNEDDIFVRYVVDITRQCVQRLHEPEHRFIRPCSRILAAIASTSPIAFNIVIKSTVPVLLVIWQDLDSTKDRKQFLDIFNLLLLARLEVGEALDKNRDGLDPAKYIAEKAAMTNSLAAYQERLIEIYFGVIAQETSTDLEDTQFRVETIKGFTLLVRIPNFLTGYAKNTVFDVLTATALDVKLDLKIHDESISALGAISIEDPDAFRDIVLLNFMHKLPDAVSPEKNTQEEEIKAHIKTLEGITRIACVSACKAEFSEGAPVNAITNYKYRLFDEFQKSLLNKLTDGVLTHKGQIQYAKVLLAAVFRGLEMFDQAINRDEEKGDNLADIDPQTGAYTWIVQLLYRLIVKQKPHSGDPLAEKGDWYMGLLELPIRDDETYDDFFIHMVGRIATLALRSRRTTPHNNFLLNYDETHLDQPSQVWALFSPETTKSSLNISQQNLLYGPAEKCTANILSMSLVAGLRREDKSRLRINIGDVAVSMLRNAISTTSKASVPARIAILEFMQLLVNKFAATKENITGDERKLLQIMKDEVENCQSKPNEEVNNVYQTLAYFTAAALARYDQATPELVQLMLNELTSTTRGRRVAQSFRILLAPSPTMNEQNYCIIRPLRIGRLFELVVPKIISTWKENNVKDVKVNCSIALAAVLSYMPVSLLTPHATEIMPLILEGTNVPNDDPTKISSIEILMKLISEVPNIIEEHLDSLINRMTARTQNTNASDSSGACRAKALDCLTLLPNHLRSELLLQRRGRLYNKLNVALGDSSREVRYKAGVCKMKWFALDEKTPE</sequence>
<dbReference type="Gene3D" id="1.25.10.10">
    <property type="entry name" value="Leucine-rich Repeat Variant"/>
    <property type="match status" value="1"/>
</dbReference>
<proteinExistence type="inferred from homology"/>
<evidence type="ECO:0000256" key="3">
    <source>
        <dbReference type="ARBA" id="ARBA00022737"/>
    </source>
</evidence>
<dbReference type="OrthoDB" id="342900at2759"/>
<dbReference type="GO" id="GO:0051604">
    <property type="term" value="P:protein maturation"/>
    <property type="evidence" value="ECO:0007669"/>
    <property type="project" value="UniProtKB-UniRule"/>
</dbReference>
<dbReference type="Pfam" id="PF14500">
    <property type="entry name" value="MMS19_N"/>
    <property type="match status" value="1"/>
</dbReference>
<feature type="non-terminal residue" evidence="8">
    <location>
        <position position="1111"/>
    </location>
</feature>
<reference evidence="8 9" key="1">
    <citation type="submission" date="2018-05" db="EMBL/GenBank/DDBJ databases">
        <title>Draft genome sequence of Scytalidium lignicola DSM 105466, a ubiquitous saprotrophic fungus.</title>
        <authorList>
            <person name="Buettner E."/>
            <person name="Gebauer A.M."/>
            <person name="Hofrichter M."/>
            <person name="Liers C."/>
            <person name="Kellner H."/>
        </authorList>
    </citation>
    <scope>NUCLEOTIDE SEQUENCE [LARGE SCALE GENOMIC DNA]</scope>
    <source>
        <strain evidence="8 9">DSM 105466</strain>
    </source>
</reference>
<dbReference type="OMA" id="IILDFTT"/>
<evidence type="ECO:0000259" key="7">
    <source>
        <dbReference type="Pfam" id="PF14500"/>
    </source>
</evidence>
<dbReference type="Pfam" id="PF12460">
    <property type="entry name" value="MMS19_C"/>
    <property type="match status" value="1"/>
</dbReference>
<dbReference type="GO" id="GO:0005634">
    <property type="term" value="C:nucleus"/>
    <property type="evidence" value="ECO:0007669"/>
    <property type="project" value="UniProtKB-SubCell"/>
</dbReference>
<dbReference type="GO" id="GO:0097361">
    <property type="term" value="C:cytosolic [4Fe-4S] assembly targeting complex"/>
    <property type="evidence" value="ECO:0007669"/>
    <property type="project" value="UniProtKB-UniRule"/>
</dbReference>
<dbReference type="GO" id="GO:0016226">
    <property type="term" value="P:iron-sulfur cluster assembly"/>
    <property type="evidence" value="ECO:0007669"/>
    <property type="project" value="UniProtKB-UniRule"/>
</dbReference>
<feature type="non-terminal residue" evidence="8">
    <location>
        <position position="1"/>
    </location>
</feature>
<evidence type="ECO:0000259" key="6">
    <source>
        <dbReference type="Pfam" id="PF12460"/>
    </source>
</evidence>
<dbReference type="STRING" id="5539.A0A3E2HMT7"/>
<evidence type="ECO:0000256" key="5">
    <source>
        <dbReference type="RuleBase" id="RU367072"/>
    </source>
</evidence>
<feature type="domain" description="MMS19 N-terminal" evidence="7">
    <location>
        <begin position="55"/>
        <end position="296"/>
    </location>
</feature>
<comment type="similarity">
    <text evidence="2 5">Belongs to the MET18/MMS19 family.</text>
</comment>
<evidence type="ECO:0000256" key="2">
    <source>
        <dbReference type="ARBA" id="ARBA00009340"/>
    </source>
</evidence>
<gene>
    <name evidence="8" type="ORF">B7463_g1958</name>
</gene>
<dbReference type="PANTHER" id="PTHR12891:SF0">
    <property type="entry name" value="MMS19 NUCLEOTIDE EXCISION REPAIR PROTEIN HOMOLOG"/>
    <property type="match status" value="1"/>
</dbReference>
<dbReference type="InterPro" id="IPR011989">
    <property type="entry name" value="ARM-like"/>
</dbReference>